<feature type="transmembrane region" description="Helical" evidence="1">
    <location>
        <begin position="70"/>
        <end position="91"/>
    </location>
</feature>
<protein>
    <recommendedName>
        <fullName evidence="4">Trp biosynthesis protein</fullName>
    </recommendedName>
</protein>
<keyword evidence="1" id="KW-0812">Transmembrane</keyword>
<gene>
    <name evidence="2" type="ORF">Pma05_19570</name>
</gene>
<evidence type="ECO:0000313" key="2">
    <source>
        <dbReference type="EMBL" id="GIG95384.1"/>
    </source>
</evidence>
<dbReference type="RefSeq" id="WP_239312086.1">
    <property type="nucleotide sequence ID" value="NZ_BAAAZQ010000032.1"/>
</dbReference>
<dbReference type="Pfam" id="PF09534">
    <property type="entry name" value="Trp_oprn_chp"/>
    <property type="match status" value="1"/>
</dbReference>
<name>A0ABQ4EKX7_9ACTN</name>
<proteinExistence type="predicted"/>
<evidence type="ECO:0000313" key="3">
    <source>
        <dbReference type="Proteomes" id="UP000621500"/>
    </source>
</evidence>
<comment type="caution">
    <text evidence="2">The sequence shown here is derived from an EMBL/GenBank/DDBJ whole genome shotgun (WGS) entry which is preliminary data.</text>
</comment>
<dbReference type="InterPro" id="IPR019051">
    <property type="entry name" value="Trp_biosyn_TM_oprn/chp"/>
</dbReference>
<dbReference type="EMBL" id="BONX01000010">
    <property type="protein sequence ID" value="GIG95384.1"/>
    <property type="molecule type" value="Genomic_DNA"/>
</dbReference>
<evidence type="ECO:0008006" key="4">
    <source>
        <dbReference type="Google" id="ProtNLM"/>
    </source>
</evidence>
<organism evidence="2 3">
    <name type="scientific">Plantactinospora mayteni</name>
    <dbReference type="NCBI Taxonomy" id="566021"/>
    <lineage>
        <taxon>Bacteria</taxon>
        <taxon>Bacillati</taxon>
        <taxon>Actinomycetota</taxon>
        <taxon>Actinomycetes</taxon>
        <taxon>Micromonosporales</taxon>
        <taxon>Micromonosporaceae</taxon>
        <taxon>Plantactinospora</taxon>
    </lineage>
</organism>
<dbReference type="Proteomes" id="UP000621500">
    <property type="component" value="Unassembled WGS sequence"/>
</dbReference>
<sequence>MNTDGPPVSGPSSGDGARVAGRRELAYTVLLCLLGAGLAVFAATRTWSVELTARPAPLPPGRVTRTGGDLLPWLPALALVGLAGAGAVLGTRGIGRRLVGGLLALLGVGVAVGAGYAGFGTGGEVSAGWPLLCVLGGLLAGVAGGFTAVRSGGWPEMGARYERARPGGAGRENPVIAPDGRVDARRTTAAWDALDRGEDPTVN</sequence>
<accession>A0ABQ4EKX7</accession>
<reference evidence="2 3" key="1">
    <citation type="submission" date="2021-01" db="EMBL/GenBank/DDBJ databases">
        <title>Whole genome shotgun sequence of Plantactinospora mayteni NBRC 109088.</title>
        <authorList>
            <person name="Komaki H."/>
            <person name="Tamura T."/>
        </authorList>
    </citation>
    <scope>NUCLEOTIDE SEQUENCE [LARGE SCALE GENOMIC DNA]</scope>
    <source>
        <strain evidence="2 3">NBRC 109088</strain>
    </source>
</reference>
<keyword evidence="3" id="KW-1185">Reference proteome</keyword>
<evidence type="ECO:0000256" key="1">
    <source>
        <dbReference type="SAM" id="Phobius"/>
    </source>
</evidence>
<feature type="transmembrane region" description="Helical" evidence="1">
    <location>
        <begin position="98"/>
        <end position="117"/>
    </location>
</feature>
<keyword evidence="1" id="KW-1133">Transmembrane helix</keyword>
<feature type="transmembrane region" description="Helical" evidence="1">
    <location>
        <begin position="129"/>
        <end position="149"/>
    </location>
</feature>
<keyword evidence="1" id="KW-0472">Membrane</keyword>
<feature type="transmembrane region" description="Helical" evidence="1">
    <location>
        <begin position="25"/>
        <end position="44"/>
    </location>
</feature>